<organism evidence="2 3">
    <name type="scientific">Ricinus communis</name>
    <name type="common">Castor bean</name>
    <dbReference type="NCBI Taxonomy" id="3988"/>
    <lineage>
        <taxon>Eukaryota</taxon>
        <taxon>Viridiplantae</taxon>
        <taxon>Streptophyta</taxon>
        <taxon>Embryophyta</taxon>
        <taxon>Tracheophyta</taxon>
        <taxon>Spermatophyta</taxon>
        <taxon>Magnoliopsida</taxon>
        <taxon>eudicotyledons</taxon>
        <taxon>Gunneridae</taxon>
        <taxon>Pentapetalae</taxon>
        <taxon>rosids</taxon>
        <taxon>fabids</taxon>
        <taxon>Malpighiales</taxon>
        <taxon>Euphorbiaceae</taxon>
        <taxon>Acalyphoideae</taxon>
        <taxon>Acalypheae</taxon>
        <taxon>Ricinus</taxon>
    </lineage>
</organism>
<accession>B9RSF6</accession>
<proteinExistence type="predicted"/>
<evidence type="ECO:0000256" key="1">
    <source>
        <dbReference type="SAM" id="Coils"/>
    </source>
</evidence>
<reference evidence="3" key="1">
    <citation type="journal article" date="2010" name="Nat. Biotechnol.">
        <title>Draft genome sequence of the oilseed species Ricinus communis.</title>
        <authorList>
            <person name="Chan A.P."/>
            <person name="Crabtree J."/>
            <person name="Zhao Q."/>
            <person name="Lorenzi H."/>
            <person name="Orvis J."/>
            <person name="Puiu D."/>
            <person name="Melake-Berhan A."/>
            <person name="Jones K.M."/>
            <person name="Redman J."/>
            <person name="Chen G."/>
            <person name="Cahoon E.B."/>
            <person name="Gedil M."/>
            <person name="Stanke M."/>
            <person name="Haas B.J."/>
            <person name="Wortman J.R."/>
            <person name="Fraser-Liggett C.M."/>
            <person name="Ravel J."/>
            <person name="Rabinowicz P.D."/>
        </authorList>
    </citation>
    <scope>NUCLEOTIDE SEQUENCE [LARGE SCALE GENOMIC DNA]</scope>
    <source>
        <strain evidence="3">cv. Hale</strain>
    </source>
</reference>
<sequence>MSHVPDNLVSEQSDPDPSLIELLQMARKNQSSAKIAQSEAAKTAETAKATTAAKAAITVSHQLQDLERHVQILDQRGQEFMRETYSQLEAHRRQLEEQHSIQQGIQASQQTMQKQMGRLLDMMKAFTHVTPSLVLQQPA</sequence>
<dbReference type="Proteomes" id="UP000008311">
    <property type="component" value="Unassembled WGS sequence"/>
</dbReference>
<dbReference type="AlphaFoldDB" id="B9RSF6"/>
<keyword evidence="3" id="KW-1185">Reference proteome</keyword>
<dbReference type="InParanoid" id="B9RSF6"/>
<evidence type="ECO:0000313" key="3">
    <source>
        <dbReference type="Proteomes" id="UP000008311"/>
    </source>
</evidence>
<keyword evidence="1" id="KW-0175">Coiled coil</keyword>
<dbReference type="EMBL" id="EQ973810">
    <property type="protein sequence ID" value="EEF45694.1"/>
    <property type="molecule type" value="Genomic_DNA"/>
</dbReference>
<feature type="coiled-coil region" evidence="1">
    <location>
        <begin position="63"/>
        <end position="98"/>
    </location>
</feature>
<protein>
    <submittedName>
        <fullName evidence="2">Uncharacterized protein</fullName>
    </submittedName>
</protein>
<evidence type="ECO:0000313" key="2">
    <source>
        <dbReference type="EMBL" id="EEF45694.1"/>
    </source>
</evidence>
<name>B9RSF6_RICCO</name>
<gene>
    <name evidence="2" type="ORF">RCOM_1242720</name>
</gene>